<evidence type="ECO:0000313" key="9">
    <source>
        <dbReference type="Proteomes" id="UP001597151"/>
    </source>
</evidence>
<dbReference type="RefSeq" id="WP_380790085.1">
    <property type="nucleotide sequence ID" value="NZ_JBHTKR010000003.1"/>
</dbReference>
<evidence type="ECO:0000256" key="1">
    <source>
        <dbReference type="ARBA" id="ARBA00022475"/>
    </source>
</evidence>
<dbReference type="InterPro" id="IPR010445">
    <property type="entry name" value="LapA_dom"/>
</dbReference>
<feature type="coiled-coil region" evidence="5">
    <location>
        <begin position="80"/>
        <end position="107"/>
    </location>
</feature>
<accession>A0ABW3TCM1</accession>
<proteinExistence type="predicted"/>
<keyword evidence="2 6" id="KW-0812">Transmembrane</keyword>
<sequence>MRYIRYAFLASLAIVLIVVATANREAVTLHLLPDTVEGLIGFSAEITLPLFVVIFGGIIAGVLIGFVWEWMREHKHRAEAVRRTREVETLERELRREKRLKNEGKDEVLALLDEAS</sequence>
<dbReference type="EMBL" id="JBHTKR010000003">
    <property type="protein sequence ID" value="MFD1194515.1"/>
    <property type="molecule type" value="Genomic_DNA"/>
</dbReference>
<gene>
    <name evidence="8" type="ORF">ACFQ3C_07525</name>
</gene>
<dbReference type="Pfam" id="PF06305">
    <property type="entry name" value="LapA_dom"/>
    <property type="match status" value="1"/>
</dbReference>
<keyword evidence="9" id="KW-1185">Reference proteome</keyword>
<protein>
    <submittedName>
        <fullName evidence="8">Lipopolysaccharide assembly LapA domain-containing protein</fullName>
    </submittedName>
</protein>
<evidence type="ECO:0000259" key="7">
    <source>
        <dbReference type="Pfam" id="PF06305"/>
    </source>
</evidence>
<reference evidence="9" key="1">
    <citation type="journal article" date="2019" name="Int. J. Syst. Evol. Microbiol.">
        <title>The Global Catalogue of Microorganisms (GCM) 10K type strain sequencing project: providing services to taxonomists for standard genome sequencing and annotation.</title>
        <authorList>
            <consortium name="The Broad Institute Genomics Platform"/>
            <consortium name="The Broad Institute Genome Sequencing Center for Infectious Disease"/>
            <person name="Wu L."/>
            <person name="Ma J."/>
        </authorList>
    </citation>
    <scope>NUCLEOTIDE SEQUENCE [LARGE SCALE GENOMIC DNA]</scope>
    <source>
        <strain evidence="9">CCUG 55328</strain>
    </source>
</reference>
<keyword evidence="4 6" id="KW-0472">Membrane</keyword>
<keyword evidence="3 6" id="KW-1133">Transmembrane helix</keyword>
<comment type="caution">
    <text evidence="8">The sequence shown here is derived from an EMBL/GenBank/DDBJ whole genome shotgun (WGS) entry which is preliminary data.</text>
</comment>
<feature type="domain" description="Lipopolysaccharide assembly protein A" evidence="7">
    <location>
        <begin position="23"/>
        <end position="94"/>
    </location>
</feature>
<keyword evidence="1" id="KW-1003">Cell membrane</keyword>
<evidence type="ECO:0000256" key="2">
    <source>
        <dbReference type="ARBA" id="ARBA00022692"/>
    </source>
</evidence>
<evidence type="ECO:0000256" key="4">
    <source>
        <dbReference type="ARBA" id="ARBA00023136"/>
    </source>
</evidence>
<name>A0ABW3TCM1_9RHOB</name>
<evidence type="ECO:0000256" key="6">
    <source>
        <dbReference type="SAM" id="Phobius"/>
    </source>
</evidence>
<evidence type="ECO:0000313" key="8">
    <source>
        <dbReference type="EMBL" id="MFD1194515.1"/>
    </source>
</evidence>
<dbReference type="Proteomes" id="UP001597151">
    <property type="component" value="Unassembled WGS sequence"/>
</dbReference>
<keyword evidence="5" id="KW-0175">Coiled coil</keyword>
<evidence type="ECO:0000256" key="5">
    <source>
        <dbReference type="SAM" id="Coils"/>
    </source>
</evidence>
<feature type="transmembrane region" description="Helical" evidence="6">
    <location>
        <begin position="46"/>
        <end position="68"/>
    </location>
</feature>
<organism evidence="8 9">
    <name type="scientific">Seohaeicola saemankumensis</name>
    <dbReference type="NCBI Taxonomy" id="481181"/>
    <lineage>
        <taxon>Bacteria</taxon>
        <taxon>Pseudomonadati</taxon>
        <taxon>Pseudomonadota</taxon>
        <taxon>Alphaproteobacteria</taxon>
        <taxon>Rhodobacterales</taxon>
        <taxon>Roseobacteraceae</taxon>
        <taxon>Seohaeicola</taxon>
    </lineage>
</organism>
<evidence type="ECO:0000256" key="3">
    <source>
        <dbReference type="ARBA" id="ARBA00022989"/>
    </source>
</evidence>